<dbReference type="GO" id="GO:0006906">
    <property type="term" value="P:vesicle fusion"/>
    <property type="evidence" value="ECO:0007669"/>
    <property type="project" value="TreeGrafter"/>
</dbReference>
<dbReference type="AlphaFoldDB" id="A0A9Q1H935"/>
<dbReference type="Pfam" id="PF05739">
    <property type="entry name" value="SNARE"/>
    <property type="match status" value="1"/>
</dbReference>
<dbReference type="GO" id="GO:0005484">
    <property type="term" value="F:SNAP receptor activity"/>
    <property type="evidence" value="ECO:0007669"/>
    <property type="project" value="TreeGrafter"/>
</dbReference>
<evidence type="ECO:0000256" key="4">
    <source>
        <dbReference type="ARBA" id="ARBA00023136"/>
    </source>
</evidence>
<evidence type="ECO:0000313" key="9">
    <source>
        <dbReference type="Proteomes" id="UP001152320"/>
    </source>
</evidence>
<keyword evidence="6" id="KW-1133">Transmembrane helix</keyword>
<dbReference type="InterPro" id="IPR000727">
    <property type="entry name" value="T_SNARE_dom"/>
</dbReference>
<dbReference type="InterPro" id="IPR041875">
    <property type="entry name" value="Syntaxin-8_SNARE"/>
</dbReference>
<dbReference type="OrthoDB" id="428895at2759"/>
<feature type="transmembrane region" description="Helical" evidence="6">
    <location>
        <begin position="222"/>
        <end position="241"/>
    </location>
</feature>
<dbReference type="GO" id="GO:0048278">
    <property type="term" value="P:vesicle docking"/>
    <property type="evidence" value="ECO:0007669"/>
    <property type="project" value="TreeGrafter"/>
</dbReference>
<dbReference type="GO" id="GO:0012505">
    <property type="term" value="C:endomembrane system"/>
    <property type="evidence" value="ECO:0007669"/>
    <property type="project" value="TreeGrafter"/>
</dbReference>
<evidence type="ECO:0000259" key="7">
    <source>
        <dbReference type="PROSITE" id="PS50192"/>
    </source>
</evidence>
<dbReference type="EMBL" id="JAIZAY010000008">
    <property type="protein sequence ID" value="KAJ8037170.1"/>
    <property type="molecule type" value="Genomic_DNA"/>
</dbReference>
<dbReference type="PROSITE" id="PS50192">
    <property type="entry name" value="T_SNARE"/>
    <property type="match status" value="1"/>
</dbReference>
<dbReference type="SMART" id="SM00397">
    <property type="entry name" value="t_SNARE"/>
    <property type="match status" value="1"/>
</dbReference>
<comment type="caution">
    <text evidence="8">The sequence shown here is derived from an EMBL/GenBank/DDBJ whole genome shotgun (WGS) entry which is preliminary data.</text>
</comment>
<evidence type="ECO:0000313" key="8">
    <source>
        <dbReference type="EMBL" id="KAJ8037170.1"/>
    </source>
</evidence>
<feature type="coiled-coil region" evidence="5">
    <location>
        <begin position="20"/>
        <end position="68"/>
    </location>
</feature>
<accession>A0A9Q1H935</accession>
<name>A0A9Q1H935_HOLLE</name>
<dbReference type="GO" id="GO:0006886">
    <property type="term" value="P:intracellular protein transport"/>
    <property type="evidence" value="ECO:0007669"/>
    <property type="project" value="TreeGrafter"/>
</dbReference>
<organism evidence="8 9">
    <name type="scientific">Holothuria leucospilota</name>
    <name type="common">Black long sea cucumber</name>
    <name type="synonym">Mertensiothuria leucospilota</name>
    <dbReference type="NCBI Taxonomy" id="206669"/>
    <lineage>
        <taxon>Eukaryota</taxon>
        <taxon>Metazoa</taxon>
        <taxon>Echinodermata</taxon>
        <taxon>Eleutherozoa</taxon>
        <taxon>Echinozoa</taxon>
        <taxon>Holothuroidea</taxon>
        <taxon>Aspidochirotacea</taxon>
        <taxon>Aspidochirotida</taxon>
        <taxon>Holothuriidae</taxon>
        <taxon>Holothuria</taxon>
    </lineage>
</organism>
<feature type="domain" description="T-SNARE coiled-coil homology" evidence="7">
    <location>
        <begin position="153"/>
        <end position="215"/>
    </location>
</feature>
<dbReference type="PANTHER" id="PTHR19957">
    <property type="entry name" value="SYNTAXIN"/>
    <property type="match status" value="1"/>
</dbReference>
<dbReference type="PANTHER" id="PTHR19957:SF124">
    <property type="entry name" value="SYNTAXIN-8"/>
    <property type="match status" value="1"/>
</dbReference>
<evidence type="ECO:0000256" key="1">
    <source>
        <dbReference type="ARBA" id="ARBA00004370"/>
    </source>
</evidence>
<dbReference type="GO" id="GO:0031201">
    <property type="term" value="C:SNARE complex"/>
    <property type="evidence" value="ECO:0007669"/>
    <property type="project" value="TreeGrafter"/>
</dbReference>
<keyword evidence="2" id="KW-0813">Transport</keyword>
<dbReference type="Proteomes" id="UP001152320">
    <property type="component" value="Chromosome 8"/>
</dbReference>
<comment type="subcellular location">
    <subcellularLocation>
        <location evidence="1">Membrane</location>
    </subcellularLocation>
</comment>
<gene>
    <name evidence="8" type="ORF">HOLleu_17917</name>
</gene>
<dbReference type="SUPFAM" id="SSF58038">
    <property type="entry name" value="SNARE fusion complex"/>
    <property type="match status" value="1"/>
</dbReference>
<reference evidence="8" key="1">
    <citation type="submission" date="2021-10" db="EMBL/GenBank/DDBJ databases">
        <title>Tropical sea cucumber genome reveals ecological adaptation and Cuvierian tubules defense mechanism.</title>
        <authorList>
            <person name="Chen T."/>
        </authorList>
    </citation>
    <scope>NUCLEOTIDE SEQUENCE</scope>
    <source>
        <strain evidence="8">Nanhai2018</strain>
        <tissue evidence="8">Muscle</tissue>
    </source>
</reference>
<evidence type="ECO:0000256" key="2">
    <source>
        <dbReference type="ARBA" id="ARBA00022448"/>
    </source>
</evidence>
<keyword evidence="9" id="KW-1185">Reference proteome</keyword>
<proteinExistence type="predicted"/>
<dbReference type="CDD" id="cd15852">
    <property type="entry name" value="SNARE_Syntaxin8"/>
    <property type="match status" value="1"/>
</dbReference>
<keyword evidence="4 6" id="KW-0472">Membrane</keyword>
<keyword evidence="6" id="KW-0812">Transmembrane</keyword>
<keyword evidence="3 5" id="KW-0175">Coiled coil</keyword>
<dbReference type="GO" id="GO:0000149">
    <property type="term" value="F:SNARE binding"/>
    <property type="evidence" value="ECO:0007669"/>
    <property type="project" value="TreeGrafter"/>
</dbReference>
<evidence type="ECO:0000256" key="3">
    <source>
        <dbReference type="ARBA" id="ARBA00023054"/>
    </source>
</evidence>
<evidence type="ECO:0000256" key="6">
    <source>
        <dbReference type="SAM" id="Phobius"/>
    </source>
</evidence>
<dbReference type="Gene3D" id="1.20.5.110">
    <property type="match status" value="1"/>
</dbReference>
<protein>
    <submittedName>
        <fullName evidence="8">Syntaxin-8</fullName>
    </submittedName>
</protein>
<evidence type="ECO:0000256" key="5">
    <source>
        <dbReference type="SAM" id="Coils"/>
    </source>
</evidence>
<sequence>MAASGRDPWPDPWIGAYEACERSSQLIMEMVNKRDDLQRQGSSTGKANSEIRVKLRALSQDLNKLQLSLQKEASSNKLLTQEVERRHALIDALMTREKIITDSFKRGATYTSPDREFLLPADNSAFEESPWGENYRKGVDHSGSIESVRAQQQQIIAEQDKGLDTLAEIIARQKEMGQTISEELDEHNELIDDITDRTSRTDQRIENTTKRVKRISKKAKDCSYYIVICILLIAIVVIAALPGKK</sequence>
<dbReference type="InterPro" id="IPR045242">
    <property type="entry name" value="Syntaxin"/>
</dbReference>